<comment type="caution">
    <text evidence="1">The sequence shown here is derived from an EMBL/GenBank/DDBJ whole genome shotgun (WGS) entry which is preliminary data.</text>
</comment>
<keyword evidence="2" id="KW-1185">Reference proteome</keyword>
<evidence type="ECO:0000313" key="1">
    <source>
        <dbReference type="EMBL" id="KAJ0091539.1"/>
    </source>
</evidence>
<organism evidence="1 2">
    <name type="scientific">Pistacia atlantica</name>
    <dbReference type="NCBI Taxonomy" id="434234"/>
    <lineage>
        <taxon>Eukaryota</taxon>
        <taxon>Viridiplantae</taxon>
        <taxon>Streptophyta</taxon>
        <taxon>Embryophyta</taxon>
        <taxon>Tracheophyta</taxon>
        <taxon>Spermatophyta</taxon>
        <taxon>Magnoliopsida</taxon>
        <taxon>eudicotyledons</taxon>
        <taxon>Gunneridae</taxon>
        <taxon>Pentapetalae</taxon>
        <taxon>rosids</taxon>
        <taxon>malvids</taxon>
        <taxon>Sapindales</taxon>
        <taxon>Anacardiaceae</taxon>
        <taxon>Pistacia</taxon>
    </lineage>
</organism>
<dbReference type="EMBL" id="CM047904">
    <property type="protein sequence ID" value="KAJ0091539.1"/>
    <property type="molecule type" value="Genomic_DNA"/>
</dbReference>
<evidence type="ECO:0000313" key="2">
    <source>
        <dbReference type="Proteomes" id="UP001164250"/>
    </source>
</evidence>
<name>A0ACC1AXV9_9ROSI</name>
<accession>A0ACC1AXV9</accession>
<reference evidence="2" key="1">
    <citation type="journal article" date="2023" name="G3 (Bethesda)">
        <title>Genome assembly and association tests identify interacting loci associated with vigor, precocity, and sex in interspecific pistachio rootstocks.</title>
        <authorList>
            <person name="Palmer W."/>
            <person name="Jacygrad E."/>
            <person name="Sagayaradj S."/>
            <person name="Cavanaugh K."/>
            <person name="Han R."/>
            <person name="Bertier L."/>
            <person name="Beede B."/>
            <person name="Kafkas S."/>
            <person name="Golino D."/>
            <person name="Preece J."/>
            <person name="Michelmore R."/>
        </authorList>
    </citation>
    <scope>NUCLEOTIDE SEQUENCE [LARGE SCALE GENOMIC DNA]</scope>
</reference>
<proteinExistence type="predicted"/>
<protein>
    <submittedName>
        <fullName evidence="1">Uncharacterized protein</fullName>
    </submittedName>
</protein>
<gene>
    <name evidence="1" type="ORF">Patl1_12487</name>
</gene>
<sequence length="78" mass="9068">MCVYIYHHQTLSVILHSFLELSTLNFYCINIEINFTLLSLKSHCTVQESCGRSSRGSSPWRIHHNHLNPDSIYMLTSE</sequence>
<dbReference type="Proteomes" id="UP001164250">
    <property type="component" value="Chromosome 8"/>
</dbReference>